<dbReference type="Proteomes" id="UP001180020">
    <property type="component" value="Unassembled WGS sequence"/>
</dbReference>
<gene>
    <name evidence="1" type="ORF">QJS10_CPB11g01180</name>
</gene>
<comment type="caution">
    <text evidence="1">The sequence shown here is derived from an EMBL/GenBank/DDBJ whole genome shotgun (WGS) entry which is preliminary data.</text>
</comment>
<dbReference type="AlphaFoldDB" id="A0AAV9DTB6"/>
<keyword evidence="2" id="KW-1185">Reference proteome</keyword>
<accession>A0AAV9DTB6</accession>
<sequence>MTLPSPRVRSAGKVRSMVPKLTVVIHGAMLVAVISPCPSLPAKVETWMGESGCYSVEVEHTLLRVEEYQSLTSGKMDGLISLLERERTLHTSR</sequence>
<organism evidence="1 2">
    <name type="scientific">Acorus calamus</name>
    <name type="common">Sweet flag</name>
    <dbReference type="NCBI Taxonomy" id="4465"/>
    <lineage>
        <taxon>Eukaryota</taxon>
        <taxon>Viridiplantae</taxon>
        <taxon>Streptophyta</taxon>
        <taxon>Embryophyta</taxon>
        <taxon>Tracheophyta</taxon>
        <taxon>Spermatophyta</taxon>
        <taxon>Magnoliopsida</taxon>
        <taxon>Liliopsida</taxon>
        <taxon>Acoraceae</taxon>
        <taxon>Acorus</taxon>
    </lineage>
</organism>
<reference evidence="1" key="2">
    <citation type="submission" date="2023-06" db="EMBL/GenBank/DDBJ databases">
        <authorList>
            <person name="Ma L."/>
            <person name="Liu K.-W."/>
            <person name="Li Z."/>
            <person name="Hsiao Y.-Y."/>
            <person name="Qi Y."/>
            <person name="Fu T."/>
            <person name="Tang G."/>
            <person name="Zhang D."/>
            <person name="Sun W.-H."/>
            <person name="Liu D.-K."/>
            <person name="Li Y."/>
            <person name="Chen G.-Z."/>
            <person name="Liu X.-D."/>
            <person name="Liao X.-Y."/>
            <person name="Jiang Y.-T."/>
            <person name="Yu X."/>
            <person name="Hao Y."/>
            <person name="Huang J."/>
            <person name="Zhao X.-W."/>
            <person name="Ke S."/>
            <person name="Chen Y.-Y."/>
            <person name="Wu W.-L."/>
            <person name="Hsu J.-L."/>
            <person name="Lin Y.-F."/>
            <person name="Huang M.-D."/>
            <person name="Li C.-Y."/>
            <person name="Huang L."/>
            <person name="Wang Z.-W."/>
            <person name="Zhao X."/>
            <person name="Zhong W.-Y."/>
            <person name="Peng D.-H."/>
            <person name="Ahmad S."/>
            <person name="Lan S."/>
            <person name="Zhang J.-S."/>
            <person name="Tsai W.-C."/>
            <person name="Van De Peer Y."/>
            <person name="Liu Z.-J."/>
        </authorList>
    </citation>
    <scope>NUCLEOTIDE SEQUENCE</scope>
    <source>
        <strain evidence="1">CP</strain>
        <tissue evidence="1">Leaves</tissue>
    </source>
</reference>
<name>A0AAV9DTB6_ACOCL</name>
<protein>
    <submittedName>
        <fullName evidence="1">Uncharacterized protein</fullName>
    </submittedName>
</protein>
<proteinExistence type="predicted"/>
<reference evidence="1" key="1">
    <citation type="journal article" date="2023" name="Nat. Commun.">
        <title>Diploid and tetraploid genomes of Acorus and the evolution of monocots.</title>
        <authorList>
            <person name="Ma L."/>
            <person name="Liu K.W."/>
            <person name="Li Z."/>
            <person name="Hsiao Y.Y."/>
            <person name="Qi Y."/>
            <person name="Fu T."/>
            <person name="Tang G.D."/>
            <person name="Zhang D."/>
            <person name="Sun W.H."/>
            <person name="Liu D.K."/>
            <person name="Li Y."/>
            <person name="Chen G.Z."/>
            <person name="Liu X.D."/>
            <person name="Liao X.Y."/>
            <person name="Jiang Y.T."/>
            <person name="Yu X."/>
            <person name="Hao Y."/>
            <person name="Huang J."/>
            <person name="Zhao X.W."/>
            <person name="Ke S."/>
            <person name="Chen Y.Y."/>
            <person name="Wu W.L."/>
            <person name="Hsu J.L."/>
            <person name="Lin Y.F."/>
            <person name="Huang M.D."/>
            <person name="Li C.Y."/>
            <person name="Huang L."/>
            <person name="Wang Z.W."/>
            <person name="Zhao X."/>
            <person name="Zhong W.Y."/>
            <person name="Peng D.H."/>
            <person name="Ahmad S."/>
            <person name="Lan S."/>
            <person name="Zhang J.S."/>
            <person name="Tsai W.C."/>
            <person name="Van de Peer Y."/>
            <person name="Liu Z.J."/>
        </authorList>
    </citation>
    <scope>NUCLEOTIDE SEQUENCE</scope>
    <source>
        <strain evidence="1">CP</strain>
    </source>
</reference>
<evidence type="ECO:0000313" key="1">
    <source>
        <dbReference type="EMBL" id="KAK1304468.1"/>
    </source>
</evidence>
<evidence type="ECO:0000313" key="2">
    <source>
        <dbReference type="Proteomes" id="UP001180020"/>
    </source>
</evidence>
<dbReference type="EMBL" id="JAUJYO010000011">
    <property type="protein sequence ID" value="KAK1304468.1"/>
    <property type="molecule type" value="Genomic_DNA"/>
</dbReference>